<name>A0AAW2UBS1_SESRA</name>
<evidence type="ECO:0000313" key="1">
    <source>
        <dbReference type="EMBL" id="KAL0413236.1"/>
    </source>
</evidence>
<dbReference type="AlphaFoldDB" id="A0AAW2UBS1"/>
<comment type="caution">
    <text evidence="1">The sequence shown here is derived from an EMBL/GenBank/DDBJ whole genome shotgun (WGS) entry which is preliminary data.</text>
</comment>
<proteinExistence type="predicted"/>
<accession>A0AAW2UBS1</accession>
<sequence length="85" mass="9967">MVVQLRSFSLNHIDVDVLSESRTANWRFTGFYGQPDASRHRLVWEKLRLLSNQSDAPWLCAADYNEVLFQHEKTGGDRPQWQMDT</sequence>
<dbReference type="EMBL" id="JACGWJ010000006">
    <property type="protein sequence ID" value="KAL0413236.1"/>
    <property type="molecule type" value="Genomic_DNA"/>
</dbReference>
<organism evidence="1">
    <name type="scientific">Sesamum radiatum</name>
    <name type="common">Black benniseed</name>
    <dbReference type="NCBI Taxonomy" id="300843"/>
    <lineage>
        <taxon>Eukaryota</taxon>
        <taxon>Viridiplantae</taxon>
        <taxon>Streptophyta</taxon>
        <taxon>Embryophyta</taxon>
        <taxon>Tracheophyta</taxon>
        <taxon>Spermatophyta</taxon>
        <taxon>Magnoliopsida</taxon>
        <taxon>eudicotyledons</taxon>
        <taxon>Gunneridae</taxon>
        <taxon>Pentapetalae</taxon>
        <taxon>asterids</taxon>
        <taxon>lamiids</taxon>
        <taxon>Lamiales</taxon>
        <taxon>Pedaliaceae</taxon>
        <taxon>Sesamum</taxon>
    </lineage>
</organism>
<protein>
    <recommendedName>
        <fullName evidence="2">Exo_endo_phos domain-containing protein</fullName>
    </recommendedName>
</protein>
<evidence type="ECO:0008006" key="2">
    <source>
        <dbReference type="Google" id="ProtNLM"/>
    </source>
</evidence>
<reference evidence="1" key="1">
    <citation type="submission" date="2020-06" db="EMBL/GenBank/DDBJ databases">
        <authorList>
            <person name="Li T."/>
            <person name="Hu X."/>
            <person name="Zhang T."/>
            <person name="Song X."/>
            <person name="Zhang H."/>
            <person name="Dai N."/>
            <person name="Sheng W."/>
            <person name="Hou X."/>
            <person name="Wei L."/>
        </authorList>
    </citation>
    <scope>NUCLEOTIDE SEQUENCE</scope>
    <source>
        <strain evidence="1">G02</strain>
        <tissue evidence="1">Leaf</tissue>
    </source>
</reference>
<reference evidence="1" key="2">
    <citation type="journal article" date="2024" name="Plant">
        <title>Genomic evolution and insights into agronomic trait innovations of Sesamum species.</title>
        <authorList>
            <person name="Miao H."/>
            <person name="Wang L."/>
            <person name="Qu L."/>
            <person name="Liu H."/>
            <person name="Sun Y."/>
            <person name="Le M."/>
            <person name="Wang Q."/>
            <person name="Wei S."/>
            <person name="Zheng Y."/>
            <person name="Lin W."/>
            <person name="Duan Y."/>
            <person name="Cao H."/>
            <person name="Xiong S."/>
            <person name="Wang X."/>
            <person name="Wei L."/>
            <person name="Li C."/>
            <person name="Ma Q."/>
            <person name="Ju M."/>
            <person name="Zhao R."/>
            <person name="Li G."/>
            <person name="Mu C."/>
            <person name="Tian Q."/>
            <person name="Mei H."/>
            <person name="Zhang T."/>
            <person name="Gao T."/>
            <person name="Zhang H."/>
        </authorList>
    </citation>
    <scope>NUCLEOTIDE SEQUENCE</scope>
    <source>
        <strain evidence="1">G02</strain>
    </source>
</reference>
<gene>
    <name evidence="1" type="ORF">Sradi_1525300</name>
</gene>